<name>A0ABD1XEP1_9MARC</name>
<organism evidence="2 3">
    <name type="scientific">Riccia fluitans</name>
    <dbReference type="NCBI Taxonomy" id="41844"/>
    <lineage>
        <taxon>Eukaryota</taxon>
        <taxon>Viridiplantae</taxon>
        <taxon>Streptophyta</taxon>
        <taxon>Embryophyta</taxon>
        <taxon>Marchantiophyta</taxon>
        <taxon>Marchantiopsida</taxon>
        <taxon>Marchantiidae</taxon>
        <taxon>Marchantiales</taxon>
        <taxon>Ricciaceae</taxon>
        <taxon>Riccia</taxon>
    </lineage>
</organism>
<sequence length="103" mass="10501">MSIRHGALPAVALQAELAGERRPGGGPSGLPDGAVGGAPRRPTAALHMATRKAASACLLRPPAVVAAALLAGTQNALEGVLNFFPEPRPVLLTVLEDVNFISF</sequence>
<accession>A0ABD1XEP1</accession>
<dbReference type="AlphaFoldDB" id="A0ABD1XEP1"/>
<dbReference type="Proteomes" id="UP001605036">
    <property type="component" value="Unassembled WGS sequence"/>
</dbReference>
<dbReference type="EMBL" id="JBHFFA010000042">
    <property type="protein sequence ID" value="KAL2603157.1"/>
    <property type="molecule type" value="Genomic_DNA"/>
</dbReference>
<proteinExistence type="predicted"/>
<protein>
    <submittedName>
        <fullName evidence="2">Uncharacterized protein</fullName>
    </submittedName>
</protein>
<keyword evidence="3" id="KW-1185">Reference proteome</keyword>
<gene>
    <name evidence="2" type="ORF">R1flu_007946</name>
</gene>
<comment type="caution">
    <text evidence="2">The sequence shown here is derived from an EMBL/GenBank/DDBJ whole genome shotgun (WGS) entry which is preliminary data.</text>
</comment>
<reference evidence="2 3" key="1">
    <citation type="submission" date="2024-09" db="EMBL/GenBank/DDBJ databases">
        <title>Chromosome-scale assembly of Riccia fluitans.</title>
        <authorList>
            <person name="Paukszto L."/>
            <person name="Sawicki J."/>
            <person name="Karawczyk K."/>
            <person name="Piernik-Szablinska J."/>
            <person name="Szczecinska M."/>
            <person name="Mazdziarz M."/>
        </authorList>
    </citation>
    <scope>NUCLEOTIDE SEQUENCE [LARGE SCALE GENOMIC DNA]</scope>
    <source>
        <strain evidence="2">Rf_01</strain>
        <tissue evidence="2">Aerial parts of the thallus</tissue>
    </source>
</reference>
<evidence type="ECO:0000313" key="3">
    <source>
        <dbReference type="Proteomes" id="UP001605036"/>
    </source>
</evidence>
<feature type="region of interest" description="Disordered" evidence="1">
    <location>
        <begin position="18"/>
        <end position="43"/>
    </location>
</feature>
<evidence type="ECO:0000256" key="1">
    <source>
        <dbReference type="SAM" id="MobiDB-lite"/>
    </source>
</evidence>
<evidence type="ECO:0000313" key="2">
    <source>
        <dbReference type="EMBL" id="KAL2603157.1"/>
    </source>
</evidence>